<accession>A0A0G1ICK0</accession>
<feature type="signal peptide" evidence="1">
    <location>
        <begin position="1"/>
        <end position="27"/>
    </location>
</feature>
<keyword evidence="1" id="KW-0732">Signal</keyword>
<dbReference type="AlphaFoldDB" id="A0A0G1ICK0"/>
<protein>
    <submittedName>
        <fullName evidence="2">Uncharacterized protein</fullName>
    </submittedName>
</protein>
<evidence type="ECO:0000313" key="3">
    <source>
        <dbReference type="Proteomes" id="UP000033977"/>
    </source>
</evidence>
<dbReference type="EMBL" id="LCIN01000010">
    <property type="protein sequence ID" value="KKT56955.1"/>
    <property type="molecule type" value="Genomic_DNA"/>
</dbReference>
<feature type="chain" id="PRO_5002537633" evidence="1">
    <location>
        <begin position="28"/>
        <end position="250"/>
    </location>
</feature>
<proteinExistence type="predicted"/>
<evidence type="ECO:0000256" key="1">
    <source>
        <dbReference type="SAM" id="SignalP"/>
    </source>
</evidence>
<dbReference type="Proteomes" id="UP000033977">
    <property type="component" value="Unassembled WGS sequence"/>
</dbReference>
<gene>
    <name evidence="2" type="ORF">UW49_C0010G0020</name>
</gene>
<reference evidence="2 3" key="1">
    <citation type="journal article" date="2015" name="Nature">
        <title>rRNA introns, odd ribosomes, and small enigmatic genomes across a large radiation of phyla.</title>
        <authorList>
            <person name="Brown C.T."/>
            <person name="Hug L.A."/>
            <person name="Thomas B.C."/>
            <person name="Sharon I."/>
            <person name="Castelle C.J."/>
            <person name="Singh A."/>
            <person name="Wilkins M.J."/>
            <person name="Williams K.H."/>
            <person name="Banfield J.F."/>
        </authorList>
    </citation>
    <scope>NUCLEOTIDE SEQUENCE [LARGE SCALE GENOMIC DNA]</scope>
</reference>
<name>A0A0G1ICK0_9BACT</name>
<sequence>MKKVLFSALVLSSFSFFWLSVPAQVRAQGVGLRCDTPHCRYAPYDRGGHWYGEGRHDYYQMPLPIPGYYAPVPYPYPDTVYARGGISIMNPTPGTSLKVEKKSGGFICSLFNFCSEEKVDFSTARPQAVPPSPQPASLPAEPAEKIKEEMILPAPARVFVSGDNMAAVWEVIKAFQKKGFAIADSKMSADKEARVTYAKIATSAQIRLELVDIQTGLKKIGESPPRVPPKDVAGEIKALGEAAAEAVANL</sequence>
<organism evidence="2 3">
    <name type="scientific">Candidatus Giovannonibacteria bacterium GW2011_GWB1_44_23</name>
    <dbReference type="NCBI Taxonomy" id="1618652"/>
    <lineage>
        <taxon>Bacteria</taxon>
        <taxon>Candidatus Giovannoniibacteriota</taxon>
    </lineage>
</organism>
<evidence type="ECO:0000313" key="2">
    <source>
        <dbReference type="EMBL" id="KKT56955.1"/>
    </source>
</evidence>
<comment type="caution">
    <text evidence="2">The sequence shown here is derived from an EMBL/GenBank/DDBJ whole genome shotgun (WGS) entry which is preliminary data.</text>
</comment>